<protein>
    <recommendedName>
        <fullName evidence="2">Methyltransferase type 11 domain-containing protein</fullName>
    </recommendedName>
</protein>
<reference evidence="3 4" key="1">
    <citation type="submission" date="2017-09" db="EMBL/GenBank/DDBJ databases">
        <title>Depth-based differentiation of microbial function through sediment-hosted aquifers and enrichment of novel symbionts in the deep terrestrial subsurface.</title>
        <authorList>
            <person name="Probst A.J."/>
            <person name="Ladd B."/>
            <person name="Jarett J.K."/>
            <person name="Geller-Mcgrath D.E."/>
            <person name="Sieber C.M."/>
            <person name="Emerson J.B."/>
            <person name="Anantharaman K."/>
            <person name="Thomas B.C."/>
            <person name="Malmstrom R."/>
            <person name="Stieglmeier M."/>
            <person name="Klingl A."/>
            <person name="Woyke T."/>
            <person name="Ryan C.M."/>
            <person name="Banfield J.F."/>
        </authorList>
    </citation>
    <scope>NUCLEOTIDE SEQUENCE [LARGE SCALE GENOMIC DNA]</scope>
    <source>
        <strain evidence="3">CG11_big_fil_rev_8_21_14_0_20_39_10</strain>
    </source>
</reference>
<dbReference type="InterPro" id="IPR013216">
    <property type="entry name" value="Methyltransf_11"/>
</dbReference>
<gene>
    <name evidence="3" type="ORF">COV49_03870</name>
</gene>
<dbReference type="Pfam" id="PF08241">
    <property type="entry name" value="Methyltransf_11"/>
    <property type="match status" value="1"/>
</dbReference>
<dbReference type="AlphaFoldDB" id="A0A2M6K8B4"/>
<evidence type="ECO:0000313" key="4">
    <source>
        <dbReference type="Proteomes" id="UP000230869"/>
    </source>
</evidence>
<dbReference type="GO" id="GO:0008757">
    <property type="term" value="F:S-adenosylmethionine-dependent methyltransferase activity"/>
    <property type="evidence" value="ECO:0007669"/>
    <property type="project" value="InterPro"/>
</dbReference>
<keyword evidence="1" id="KW-0472">Membrane</keyword>
<dbReference type="Gene3D" id="3.40.50.150">
    <property type="entry name" value="Vaccinia Virus protein VP39"/>
    <property type="match status" value="1"/>
</dbReference>
<name>A0A2M6K8B4_9BACT</name>
<evidence type="ECO:0000256" key="1">
    <source>
        <dbReference type="SAM" id="Phobius"/>
    </source>
</evidence>
<dbReference type="PANTHER" id="PTHR43591">
    <property type="entry name" value="METHYLTRANSFERASE"/>
    <property type="match status" value="1"/>
</dbReference>
<proteinExistence type="predicted"/>
<dbReference type="CDD" id="cd02440">
    <property type="entry name" value="AdoMet_MTases"/>
    <property type="match status" value="1"/>
</dbReference>
<sequence>MKEKILDIVICPNCQEFEFKILIERRSDLEIREGKLRCESCGFNFLIKKGILFFHTKLSRSALNEGRALNKEISQKKLVFSQDDKWLLNFPRSQQLDIEQRADRMMKVSANNSLIFIKRLNQPGKKKRILEIGAGNCWLSAKLAEDHEVVALDVFTPFPKGLEAAEVFIKHRNIYFERIKADMIKIPFKDRSFDIVLFSAALHHSSDLKRTLKDIYRILAPDGRIVLLNEPSKGLFGSRERERVTRDLEDGIEENRYTIQEWKAAFKVIGFRHKAYLPSNFSEVLKTRGGIFYFCGFLLELIPFSLRKIIMNASKPVILFLFDGFFNAIIYKNKV</sequence>
<accession>A0A2M6K8B4</accession>
<comment type="caution">
    <text evidence="3">The sequence shown here is derived from an EMBL/GenBank/DDBJ whole genome shotgun (WGS) entry which is preliminary data.</text>
</comment>
<organism evidence="3 4">
    <name type="scientific">Candidatus Falkowbacteria bacterium CG11_big_fil_rev_8_21_14_0_20_39_10</name>
    <dbReference type="NCBI Taxonomy" id="1974570"/>
    <lineage>
        <taxon>Bacteria</taxon>
        <taxon>Candidatus Falkowiibacteriota</taxon>
    </lineage>
</organism>
<dbReference type="SUPFAM" id="SSF53335">
    <property type="entry name" value="S-adenosyl-L-methionine-dependent methyltransferases"/>
    <property type="match status" value="1"/>
</dbReference>
<feature type="transmembrane region" description="Helical" evidence="1">
    <location>
        <begin position="313"/>
        <end position="331"/>
    </location>
</feature>
<evidence type="ECO:0000259" key="2">
    <source>
        <dbReference type="Pfam" id="PF08241"/>
    </source>
</evidence>
<evidence type="ECO:0000313" key="3">
    <source>
        <dbReference type="EMBL" id="PIR12914.1"/>
    </source>
</evidence>
<dbReference type="EMBL" id="PCWW01000067">
    <property type="protein sequence ID" value="PIR12914.1"/>
    <property type="molecule type" value="Genomic_DNA"/>
</dbReference>
<keyword evidence="1" id="KW-0812">Transmembrane</keyword>
<feature type="domain" description="Methyltransferase type 11" evidence="2">
    <location>
        <begin position="130"/>
        <end position="227"/>
    </location>
</feature>
<dbReference type="Proteomes" id="UP000230869">
    <property type="component" value="Unassembled WGS sequence"/>
</dbReference>
<dbReference type="InterPro" id="IPR029063">
    <property type="entry name" value="SAM-dependent_MTases_sf"/>
</dbReference>
<keyword evidence="1" id="KW-1133">Transmembrane helix</keyword>